<name>A0A067R4M9_ZOONE</name>
<dbReference type="GO" id="GO:2000042">
    <property type="term" value="P:negative regulation of double-strand break repair via homologous recombination"/>
    <property type="evidence" value="ECO:0007669"/>
    <property type="project" value="TreeGrafter"/>
</dbReference>
<proteinExistence type="predicted"/>
<reference evidence="1 2" key="1">
    <citation type="journal article" date="2014" name="Nat. Commun.">
        <title>Molecular traces of alternative social organization in a termite genome.</title>
        <authorList>
            <person name="Terrapon N."/>
            <person name="Li C."/>
            <person name="Robertson H.M."/>
            <person name="Ji L."/>
            <person name="Meng X."/>
            <person name="Booth W."/>
            <person name="Chen Z."/>
            <person name="Childers C.P."/>
            <person name="Glastad K.M."/>
            <person name="Gokhale K."/>
            <person name="Gowin J."/>
            <person name="Gronenberg W."/>
            <person name="Hermansen R.A."/>
            <person name="Hu H."/>
            <person name="Hunt B.G."/>
            <person name="Huylmans A.K."/>
            <person name="Khalil S.M."/>
            <person name="Mitchell R.D."/>
            <person name="Munoz-Torres M.C."/>
            <person name="Mustard J.A."/>
            <person name="Pan H."/>
            <person name="Reese J.T."/>
            <person name="Scharf M.E."/>
            <person name="Sun F."/>
            <person name="Vogel H."/>
            <person name="Xiao J."/>
            <person name="Yang W."/>
            <person name="Yang Z."/>
            <person name="Yang Z."/>
            <person name="Zhou J."/>
            <person name="Zhu J."/>
            <person name="Brent C.S."/>
            <person name="Elsik C.G."/>
            <person name="Goodisman M.A."/>
            <person name="Liberles D.A."/>
            <person name="Roe R.M."/>
            <person name="Vargo E.L."/>
            <person name="Vilcinskas A."/>
            <person name="Wang J."/>
            <person name="Bornberg-Bauer E."/>
            <person name="Korb J."/>
            <person name="Zhang G."/>
            <person name="Liebig J."/>
        </authorList>
    </citation>
    <scope>NUCLEOTIDE SEQUENCE [LARGE SCALE GENOMIC DNA]</scope>
    <source>
        <tissue evidence="1">Whole organism</tissue>
    </source>
</reference>
<dbReference type="InterPro" id="IPR032245">
    <property type="entry name" value="RMI2"/>
</dbReference>
<dbReference type="GO" id="GO:0043007">
    <property type="term" value="P:maintenance of rDNA"/>
    <property type="evidence" value="ECO:0007669"/>
    <property type="project" value="TreeGrafter"/>
</dbReference>
<dbReference type="GO" id="GO:0005829">
    <property type="term" value="C:cytosol"/>
    <property type="evidence" value="ECO:0007669"/>
    <property type="project" value="TreeGrafter"/>
</dbReference>
<dbReference type="Gene3D" id="2.40.50.140">
    <property type="entry name" value="Nucleic acid-binding proteins"/>
    <property type="match status" value="1"/>
</dbReference>
<dbReference type="GO" id="GO:0016607">
    <property type="term" value="C:nuclear speck"/>
    <property type="evidence" value="ECO:0007669"/>
    <property type="project" value="TreeGrafter"/>
</dbReference>
<dbReference type="Proteomes" id="UP000027135">
    <property type="component" value="Unassembled WGS sequence"/>
</dbReference>
<dbReference type="InParanoid" id="A0A067R4M9"/>
<organism evidence="1 2">
    <name type="scientific">Zootermopsis nevadensis</name>
    <name type="common">Dampwood termite</name>
    <dbReference type="NCBI Taxonomy" id="136037"/>
    <lineage>
        <taxon>Eukaryota</taxon>
        <taxon>Metazoa</taxon>
        <taxon>Ecdysozoa</taxon>
        <taxon>Arthropoda</taxon>
        <taxon>Hexapoda</taxon>
        <taxon>Insecta</taxon>
        <taxon>Pterygota</taxon>
        <taxon>Neoptera</taxon>
        <taxon>Polyneoptera</taxon>
        <taxon>Dictyoptera</taxon>
        <taxon>Blattodea</taxon>
        <taxon>Blattoidea</taxon>
        <taxon>Termitoidae</taxon>
        <taxon>Termopsidae</taxon>
        <taxon>Zootermopsis</taxon>
    </lineage>
</organism>
<dbReference type="InterPro" id="IPR012340">
    <property type="entry name" value="NA-bd_OB-fold"/>
</dbReference>
<dbReference type="GO" id="GO:0006281">
    <property type="term" value="P:DNA repair"/>
    <property type="evidence" value="ECO:0007669"/>
    <property type="project" value="TreeGrafter"/>
</dbReference>
<gene>
    <name evidence="1" type="ORF">L798_12884</name>
</gene>
<dbReference type="GO" id="GO:0033045">
    <property type="term" value="P:regulation of sister chromatid segregation"/>
    <property type="evidence" value="ECO:0007669"/>
    <property type="project" value="TreeGrafter"/>
</dbReference>
<protein>
    <submittedName>
        <fullName evidence="1">RecQ-mediated genome instability protein 2</fullName>
    </submittedName>
</protein>
<dbReference type="Pfam" id="PF16100">
    <property type="entry name" value="RMI2"/>
    <property type="match status" value="1"/>
</dbReference>
<dbReference type="AlphaFoldDB" id="A0A067R4M9"/>
<sequence length="147" mass="16839">MFDYPAYKLHIEELNMCIRIVDQSWKLELKLEKFPNITKFITFKYVWLQGFIEQTAGREKEIIIVSDKTGRVKVTHCKTVPGGSSWMVKGKYCSVVGTLVKESGLPEVSAVKVTDLSRSPVFASMWHLEVEELKLLLIEQAMPKLCD</sequence>
<dbReference type="eggNOG" id="ENOG502SCV6">
    <property type="taxonomic scope" value="Eukaryota"/>
</dbReference>
<evidence type="ECO:0000313" key="2">
    <source>
        <dbReference type="Proteomes" id="UP000027135"/>
    </source>
</evidence>
<evidence type="ECO:0000313" key="1">
    <source>
        <dbReference type="EMBL" id="KDR12928.1"/>
    </source>
</evidence>
<keyword evidence="2" id="KW-1185">Reference proteome</keyword>
<dbReference type="PANTHER" id="PTHR33962:SF1">
    <property type="entry name" value="RECQ-MEDIATED GENOME INSTABILITY PROTEIN 2"/>
    <property type="match status" value="1"/>
</dbReference>
<dbReference type="PANTHER" id="PTHR33962">
    <property type="entry name" value="RECQ-MEDIATED GENOME INSTABILITY PROTEIN 2 RMI2"/>
    <property type="match status" value="1"/>
</dbReference>
<accession>A0A067R4M9</accession>
<dbReference type="EMBL" id="KK852981">
    <property type="protein sequence ID" value="KDR12928.1"/>
    <property type="molecule type" value="Genomic_DNA"/>
</dbReference>